<evidence type="ECO:0000313" key="1">
    <source>
        <dbReference type="EMBL" id="GFR83193.1"/>
    </source>
</evidence>
<gene>
    <name evidence="1" type="ORF">ElyMa_000644500</name>
</gene>
<organism evidence="1 2">
    <name type="scientific">Elysia marginata</name>
    <dbReference type="NCBI Taxonomy" id="1093978"/>
    <lineage>
        <taxon>Eukaryota</taxon>
        <taxon>Metazoa</taxon>
        <taxon>Spiralia</taxon>
        <taxon>Lophotrochozoa</taxon>
        <taxon>Mollusca</taxon>
        <taxon>Gastropoda</taxon>
        <taxon>Heterobranchia</taxon>
        <taxon>Euthyneura</taxon>
        <taxon>Panpulmonata</taxon>
        <taxon>Sacoglossa</taxon>
        <taxon>Placobranchoidea</taxon>
        <taxon>Plakobranchidae</taxon>
        <taxon>Elysia</taxon>
    </lineage>
</organism>
<dbReference type="Proteomes" id="UP000762676">
    <property type="component" value="Unassembled WGS sequence"/>
</dbReference>
<feature type="non-terminal residue" evidence="1">
    <location>
        <position position="64"/>
    </location>
</feature>
<sequence length="64" mass="7066">IERSHHRNLTLEIDISGPDTSSFSFYAVPVEFSSQYTSLLDATPIDIGSNVGKKTLFNIFSIST</sequence>
<comment type="caution">
    <text evidence="1">The sequence shown here is derived from an EMBL/GenBank/DDBJ whole genome shotgun (WGS) entry which is preliminary data.</text>
</comment>
<dbReference type="AlphaFoldDB" id="A0AAV4GDU2"/>
<keyword evidence="2" id="KW-1185">Reference proteome</keyword>
<dbReference type="EMBL" id="BMAT01001319">
    <property type="protein sequence ID" value="GFR83193.1"/>
    <property type="molecule type" value="Genomic_DNA"/>
</dbReference>
<protein>
    <submittedName>
        <fullName evidence="1">Uncharacterized protein</fullName>
    </submittedName>
</protein>
<proteinExistence type="predicted"/>
<reference evidence="1 2" key="1">
    <citation type="journal article" date="2021" name="Elife">
        <title>Chloroplast acquisition without the gene transfer in kleptoplastic sea slugs, Plakobranchus ocellatus.</title>
        <authorList>
            <person name="Maeda T."/>
            <person name="Takahashi S."/>
            <person name="Yoshida T."/>
            <person name="Shimamura S."/>
            <person name="Takaki Y."/>
            <person name="Nagai Y."/>
            <person name="Toyoda A."/>
            <person name="Suzuki Y."/>
            <person name="Arimoto A."/>
            <person name="Ishii H."/>
            <person name="Satoh N."/>
            <person name="Nishiyama T."/>
            <person name="Hasebe M."/>
            <person name="Maruyama T."/>
            <person name="Minagawa J."/>
            <person name="Obokata J."/>
            <person name="Shigenobu S."/>
        </authorList>
    </citation>
    <scope>NUCLEOTIDE SEQUENCE [LARGE SCALE GENOMIC DNA]</scope>
</reference>
<name>A0AAV4GDU2_9GAST</name>
<accession>A0AAV4GDU2</accession>
<feature type="non-terminal residue" evidence="1">
    <location>
        <position position="1"/>
    </location>
</feature>
<evidence type="ECO:0000313" key="2">
    <source>
        <dbReference type="Proteomes" id="UP000762676"/>
    </source>
</evidence>